<dbReference type="OrthoDB" id="9800416at2"/>
<dbReference type="PROSITE" id="PS00216">
    <property type="entry name" value="SUGAR_TRANSPORT_1"/>
    <property type="match status" value="1"/>
</dbReference>
<name>A0A239J5H7_9RHOB</name>
<sequence length="406" mass="41736">MHPSSIGPKHAAAITAVLGILSIFPPLATDMYLAAMGDLARAMNASHSAAELSLSLFFLGLCVGQLVLGPLIDSLGRKLPLLVGTAVFTATSIALPLVDDITFFNTLRLIQAMGASAGMVVGRAMVTDLYQGQRAAKVMTVLVMLLTIGPIVSPTLGSLLLEAFGWRSIFVTMALVGAIALPLSLLVLPETLPAANRASRPFQSGIGTARTLLSRRAFLVPALIAGLVQGGMFAFITGSSGVFQGVFGLSPLHYGLVFACVAAALVLFGRINSWLLNRFTPAEILSRGLPVQVLVTLALALISGTQTLWLFVIPLWLAIGMVGLLSANAMAITMASAKGGAGMGSALLGAIQFGIAFTVSSCVALGGSATPLPMTLGLLLPALLAALLSLAGTQRLPLGQARPEGA</sequence>
<dbReference type="InterPro" id="IPR004812">
    <property type="entry name" value="Efflux_drug-R_Bcr/CmlA"/>
</dbReference>
<feature type="domain" description="Major facilitator superfamily (MFS) profile" evidence="9">
    <location>
        <begin position="14"/>
        <end position="394"/>
    </location>
</feature>
<feature type="transmembrane region" description="Helical" evidence="8">
    <location>
        <begin position="308"/>
        <end position="334"/>
    </location>
</feature>
<feature type="transmembrane region" description="Helical" evidence="8">
    <location>
        <begin position="284"/>
        <end position="302"/>
    </location>
</feature>
<feature type="transmembrane region" description="Helical" evidence="8">
    <location>
        <begin position="109"/>
        <end position="126"/>
    </location>
</feature>
<evidence type="ECO:0000256" key="3">
    <source>
        <dbReference type="ARBA" id="ARBA00022448"/>
    </source>
</evidence>
<evidence type="ECO:0000256" key="8">
    <source>
        <dbReference type="RuleBase" id="RU365088"/>
    </source>
</evidence>
<dbReference type="Pfam" id="PF07690">
    <property type="entry name" value="MFS_1"/>
    <property type="match status" value="1"/>
</dbReference>
<evidence type="ECO:0000313" key="11">
    <source>
        <dbReference type="Proteomes" id="UP000198426"/>
    </source>
</evidence>
<keyword evidence="6 8" id="KW-1133">Transmembrane helix</keyword>
<evidence type="ECO:0000256" key="4">
    <source>
        <dbReference type="ARBA" id="ARBA00022475"/>
    </source>
</evidence>
<feature type="transmembrane region" description="Helical" evidence="8">
    <location>
        <begin position="54"/>
        <end position="72"/>
    </location>
</feature>
<feature type="transmembrane region" description="Helical" evidence="8">
    <location>
        <begin position="12"/>
        <end position="34"/>
    </location>
</feature>
<evidence type="ECO:0000259" key="9">
    <source>
        <dbReference type="PROSITE" id="PS50850"/>
    </source>
</evidence>
<accession>A0A239J5H7</accession>
<dbReference type="EMBL" id="FZOY01000005">
    <property type="protein sequence ID" value="SNT01065.1"/>
    <property type="molecule type" value="Genomic_DNA"/>
</dbReference>
<dbReference type="AlphaFoldDB" id="A0A239J5H7"/>
<feature type="transmembrane region" description="Helical" evidence="8">
    <location>
        <begin position="346"/>
        <end position="366"/>
    </location>
</feature>
<keyword evidence="4" id="KW-1003">Cell membrane</keyword>
<evidence type="ECO:0000313" key="10">
    <source>
        <dbReference type="EMBL" id="SNT01065.1"/>
    </source>
</evidence>
<dbReference type="PANTHER" id="PTHR23502:SF132">
    <property type="entry name" value="POLYAMINE TRANSPORTER 2-RELATED"/>
    <property type="match status" value="1"/>
</dbReference>
<dbReference type="Proteomes" id="UP000198426">
    <property type="component" value="Unassembled WGS sequence"/>
</dbReference>
<keyword evidence="8" id="KW-0997">Cell inner membrane</keyword>
<feature type="transmembrane region" description="Helical" evidence="8">
    <location>
        <begin position="218"/>
        <end position="240"/>
    </location>
</feature>
<dbReference type="PANTHER" id="PTHR23502">
    <property type="entry name" value="MAJOR FACILITATOR SUPERFAMILY"/>
    <property type="match status" value="1"/>
</dbReference>
<feature type="transmembrane region" description="Helical" evidence="8">
    <location>
        <begin position="372"/>
        <end position="392"/>
    </location>
</feature>
<dbReference type="NCBIfam" id="TIGR00710">
    <property type="entry name" value="efflux_Bcr_CflA"/>
    <property type="match status" value="1"/>
</dbReference>
<dbReference type="InterPro" id="IPR011701">
    <property type="entry name" value="MFS"/>
</dbReference>
<dbReference type="PROSITE" id="PS50850">
    <property type="entry name" value="MFS"/>
    <property type="match status" value="1"/>
</dbReference>
<evidence type="ECO:0000256" key="6">
    <source>
        <dbReference type="ARBA" id="ARBA00022989"/>
    </source>
</evidence>
<evidence type="ECO:0000256" key="7">
    <source>
        <dbReference type="ARBA" id="ARBA00023136"/>
    </source>
</evidence>
<dbReference type="CDD" id="cd17320">
    <property type="entry name" value="MFS_MdfA_MDR_like"/>
    <property type="match status" value="1"/>
</dbReference>
<keyword evidence="7 8" id="KW-0472">Membrane</keyword>
<dbReference type="Gene3D" id="1.20.1720.10">
    <property type="entry name" value="Multidrug resistance protein D"/>
    <property type="match status" value="1"/>
</dbReference>
<gene>
    <name evidence="10" type="ORF">SAMN05421757_105112</name>
</gene>
<keyword evidence="3 8" id="KW-0813">Transport</keyword>
<protein>
    <recommendedName>
        <fullName evidence="8">Bcr/CflA family efflux transporter</fullName>
    </recommendedName>
</protein>
<comment type="subcellular location">
    <subcellularLocation>
        <location evidence="8">Cell inner membrane</location>
        <topology evidence="8">Multi-pass membrane protein</topology>
    </subcellularLocation>
    <subcellularLocation>
        <location evidence="1">Cell membrane</location>
        <topology evidence="1">Multi-pass membrane protein</topology>
    </subcellularLocation>
</comment>
<feature type="transmembrane region" description="Helical" evidence="8">
    <location>
        <begin position="252"/>
        <end position="272"/>
    </location>
</feature>
<dbReference type="InterPro" id="IPR020846">
    <property type="entry name" value="MFS_dom"/>
</dbReference>
<evidence type="ECO:0000256" key="5">
    <source>
        <dbReference type="ARBA" id="ARBA00022692"/>
    </source>
</evidence>
<evidence type="ECO:0000256" key="2">
    <source>
        <dbReference type="ARBA" id="ARBA00006236"/>
    </source>
</evidence>
<dbReference type="RefSeq" id="WP_089233696.1">
    <property type="nucleotide sequence ID" value="NZ_FZOY01000005.1"/>
</dbReference>
<dbReference type="InterPro" id="IPR005829">
    <property type="entry name" value="Sugar_transporter_CS"/>
</dbReference>
<dbReference type="GO" id="GO:1990961">
    <property type="term" value="P:xenobiotic detoxification by transmembrane export across the plasma membrane"/>
    <property type="evidence" value="ECO:0007669"/>
    <property type="project" value="InterPro"/>
</dbReference>
<organism evidence="10 11">
    <name type="scientific">Tropicimonas sediminicola</name>
    <dbReference type="NCBI Taxonomy" id="1031541"/>
    <lineage>
        <taxon>Bacteria</taxon>
        <taxon>Pseudomonadati</taxon>
        <taxon>Pseudomonadota</taxon>
        <taxon>Alphaproteobacteria</taxon>
        <taxon>Rhodobacterales</taxon>
        <taxon>Roseobacteraceae</taxon>
        <taxon>Tropicimonas</taxon>
    </lineage>
</organism>
<evidence type="ECO:0000256" key="1">
    <source>
        <dbReference type="ARBA" id="ARBA00004651"/>
    </source>
</evidence>
<dbReference type="InterPro" id="IPR036259">
    <property type="entry name" value="MFS_trans_sf"/>
</dbReference>
<feature type="transmembrane region" description="Helical" evidence="8">
    <location>
        <begin position="166"/>
        <end position="188"/>
    </location>
</feature>
<feature type="transmembrane region" description="Helical" evidence="8">
    <location>
        <begin position="79"/>
        <end position="97"/>
    </location>
</feature>
<dbReference type="SUPFAM" id="SSF103473">
    <property type="entry name" value="MFS general substrate transporter"/>
    <property type="match status" value="1"/>
</dbReference>
<keyword evidence="11" id="KW-1185">Reference proteome</keyword>
<proteinExistence type="inferred from homology"/>
<keyword evidence="5 8" id="KW-0812">Transmembrane</keyword>
<dbReference type="GO" id="GO:0005886">
    <property type="term" value="C:plasma membrane"/>
    <property type="evidence" value="ECO:0007669"/>
    <property type="project" value="UniProtKB-SubCell"/>
</dbReference>
<dbReference type="GO" id="GO:0042910">
    <property type="term" value="F:xenobiotic transmembrane transporter activity"/>
    <property type="evidence" value="ECO:0007669"/>
    <property type="project" value="InterPro"/>
</dbReference>
<feature type="transmembrane region" description="Helical" evidence="8">
    <location>
        <begin position="138"/>
        <end position="160"/>
    </location>
</feature>
<reference evidence="10 11" key="1">
    <citation type="submission" date="2017-06" db="EMBL/GenBank/DDBJ databases">
        <authorList>
            <person name="Kim H.J."/>
            <person name="Triplett B.A."/>
        </authorList>
    </citation>
    <scope>NUCLEOTIDE SEQUENCE [LARGE SCALE GENOMIC DNA]</scope>
    <source>
        <strain evidence="10 11">DSM 29339</strain>
    </source>
</reference>
<comment type="similarity">
    <text evidence="2 8">Belongs to the major facilitator superfamily. Bcr/CmlA family.</text>
</comment>